<dbReference type="InterPro" id="IPR041539">
    <property type="entry name" value="CxC5"/>
</dbReference>
<sequence length="570" mass="67279">MDFEYFRMVLNDFTMKELLIINWLDNNLDKSINDRQSKILYLLLEFCDDDMKEWTILKVEQALMAINELGFLNRNEEKKLDICLRTYLRSEKCSNIIVTPFVKICCGSRLNMSTERNITVFNNNNSYIATIMTGYCEECKRKYSHNYFIEDKQKFVTHESILDSQIVYLGGEYAYEKTLIKLLSNSILYLHSGFENFTKCYNETKNSNTNNLDSNEGNLSPTRLQDFWFLYNFVTFSFFYANSEQLKIPSSCDRQELVALMDENYENMNSCFVNFWSLHKRRHSCGSNCSRAFVCDGFQKPSRFICSNVKKSSYNEELGLVQVGCGNRPDYDVKRKKDETDNDESILLPTNSKDMNIRTALCRACKSNPTPEYIEEEFITNSECNIDRNPRFVNGKVRSYGVIYTMYNCGIVVDFLEINLSEQVYVTLLHWMNMLRKIKDLSAIPRIFIYDNACSVWIYFKKRLHENKTIVPTELALFLDSCDLYIDRLHQKTHTRPMCLKDRNINTRPDLADVNTVICEQTNSWLKQYLNMLCNFSGERSKFYYLFLFHLLNCKRSSFYPEKHFNMKTF</sequence>
<evidence type="ECO:0000313" key="3">
    <source>
        <dbReference type="EMBL" id="CAF4487274.1"/>
    </source>
</evidence>
<name>A0A817S917_9BILA</name>
<comment type="caution">
    <text evidence="2">The sequence shown here is derived from an EMBL/GenBank/DDBJ whole genome shotgun (WGS) entry which is preliminary data.</text>
</comment>
<evidence type="ECO:0000313" key="4">
    <source>
        <dbReference type="Proteomes" id="UP000663825"/>
    </source>
</evidence>
<protein>
    <recommendedName>
        <fullName evidence="1">CxC5 like cysteine cluster associated with KDZ domain-containing protein</fullName>
    </recommendedName>
</protein>
<organism evidence="2 4">
    <name type="scientific">Rotaria socialis</name>
    <dbReference type="NCBI Taxonomy" id="392032"/>
    <lineage>
        <taxon>Eukaryota</taxon>
        <taxon>Metazoa</taxon>
        <taxon>Spiralia</taxon>
        <taxon>Gnathifera</taxon>
        <taxon>Rotifera</taxon>
        <taxon>Eurotatoria</taxon>
        <taxon>Bdelloidea</taxon>
        <taxon>Philodinida</taxon>
        <taxon>Philodinidae</taxon>
        <taxon>Rotaria</taxon>
    </lineage>
</organism>
<dbReference type="AlphaFoldDB" id="A0A817S917"/>
<evidence type="ECO:0000313" key="5">
    <source>
        <dbReference type="Proteomes" id="UP000663873"/>
    </source>
</evidence>
<accession>A0A817S917</accession>
<dbReference type="EMBL" id="CAJNXB010002906">
    <property type="protein sequence ID" value="CAF3287150.1"/>
    <property type="molecule type" value="Genomic_DNA"/>
</dbReference>
<feature type="domain" description="CxC5 like cysteine cluster associated with KDZ" evidence="1">
    <location>
        <begin position="109"/>
        <end position="204"/>
    </location>
</feature>
<dbReference type="Pfam" id="PF18718">
    <property type="entry name" value="CxC5"/>
    <property type="match status" value="1"/>
</dbReference>
<dbReference type="OrthoDB" id="10115605at2759"/>
<dbReference type="Proteomes" id="UP000663873">
    <property type="component" value="Unassembled WGS sequence"/>
</dbReference>
<reference evidence="2" key="1">
    <citation type="submission" date="2021-02" db="EMBL/GenBank/DDBJ databases">
        <authorList>
            <person name="Nowell W R."/>
        </authorList>
    </citation>
    <scope>NUCLEOTIDE SEQUENCE</scope>
</reference>
<evidence type="ECO:0000259" key="1">
    <source>
        <dbReference type="Pfam" id="PF18718"/>
    </source>
</evidence>
<dbReference type="Proteomes" id="UP000663825">
    <property type="component" value="Unassembled WGS sequence"/>
</dbReference>
<dbReference type="EMBL" id="CAJOBP010006193">
    <property type="protein sequence ID" value="CAF4487274.1"/>
    <property type="molecule type" value="Genomic_DNA"/>
</dbReference>
<proteinExistence type="predicted"/>
<keyword evidence="5" id="KW-1185">Reference proteome</keyword>
<evidence type="ECO:0000313" key="2">
    <source>
        <dbReference type="EMBL" id="CAF3287150.1"/>
    </source>
</evidence>
<gene>
    <name evidence="2" type="ORF">TIS948_LOCUS17271</name>
    <name evidence="3" type="ORF">UJA718_LOCUS25384</name>
</gene>